<accession>A0A645HVW7</accession>
<name>A0A645HVW7_9ZZZZ</name>
<comment type="caution">
    <text evidence="1">The sequence shown here is derived from an EMBL/GenBank/DDBJ whole genome shotgun (WGS) entry which is preliminary data.</text>
</comment>
<gene>
    <name evidence="1" type="ORF">SDC9_190760</name>
</gene>
<proteinExistence type="predicted"/>
<sequence>MATLLFSDAVATAYKEVSEVINSVQPEKQDIRKKSMREIMNESFFHGASRFGDNFIA</sequence>
<evidence type="ECO:0000313" key="1">
    <source>
        <dbReference type="EMBL" id="MPN43201.1"/>
    </source>
</evidence>
<dbReference type="EMBL" id="VSSQ01101454">
    <property type="protein sequence ID" value="MPN43201.1"/>
    <property type="molecule type" value="Genomic_DNA"/>
</dbReference>
<dbReference type="AlphaFoldDB" id="A0A645HVW7"/>
<protein>
    <submittedName>
        <fullName evidence="1">Uncharacterized protein</fullName>
    </submittedName>
</protein>
<reference evidence="1" key="1">
    <citation type="submission" date="2019-08" db="EMBL/GenBank/DDBJ databases">
        <authorList>
            <person name="Kucharzyk K."/>
            <person name="Murdoch R.W."/>
            <person name="Higgins S."/>
            <person name="Loffler F."/>
        </authorList>
    </citation>
    <scope>NUCLEOTIDE SEQUENCE</scope>
</reference>
<organism evidence="1">
    <name type="scientific">bioreactor metagenome</name>
    <dbReference type="NCBI Taxonomy" id="1076179"/>
    <lineage>
        <taxon>unclassified sequences</taxon>
        <taxon>metagenomes</taxon>
        <taxon>ecological metagenomes</taxon>
    </lineage>
</organism>